<accession>A0A8T0JCU3</accession>
<evidence type="ECO:0000256" key="6">
    <source>
        <dbReference type="SAM" id="MobiDB-lite"/>
    </source>
</evidence>
<keyword evidence="4 7" id="KW-1133">Transmembrane helix</keyword>
<keyword evidence="9" id="KW-1185">Reference proteome</keyword>
<feature type="transmembrane region" description="Helical" evidence="7">
    <location>
        <begin position="43"/>
        <end position="60"/>
    </location>
</feature>
<evidence type="ECO:0000313" key="9">
    <source>
        <dbReference type="Proteomes" id="UP000822688"/>
    </source>
</evidence>
<dbReference type="Pfam" id="PF05978">
    <property type="entry name" value="UNC-93"/>
    <property type="match status" value="2"/>
</dbReference>
<evidence type="ECO:0000256" key="2">
    <source>
        <dbReference type="ARBA" id="ARBA00009172"/>
    </source>
</evidence>
<dbReference type="SUPFAM" id="SSF103473">
    <property type="entry name" value="MFS general substrate transporter"/>
    <property type="match status" value="1"/>
</dbReference>
<sequence>METSEEESFMNGSSDSHMSLPDKPVLARSDSSTRLWSPHLRDLHILSVSFLFTFLAYGALQNLESSLHGDDGLGSISIGVLYLSLTLSSVAAPLFVVWLGSKRALLVGLSGYWAFVAANLYPTWGTMVPASLFLGFTASILWCAEGTYLTFAAKSHAVSCNISEESAIGTFNGEFWGIFASNQVVGNLISLALLYYGKGSSGDAASGTTPLIVAFLGSMAIGTFLAFFLRPQDSSYIIISEDRPPSSPARTKELIKRMFALLHEKKMVLLIWVLVYTGFQQAFIWGDFTKDIVTPTFGVAWVGGVMALYGASDAISSVVAGKFSTGLPAIAAITCVGAAAQGLALVTLLFKQQYGGGWLDSFLLSGLAIAWGVGDATFNTQISALLGIFYPDDTEAAFAQWKIWQSAATSAAFFASPRTGFFFKLYVLLGLLVLSMAALLFVIMRHLGWGNRR</sequence>
<gene>
    <name evidence="8" type="ORF">KC19_1G318400</name>
</gene>
<evidence type="ECO:0008006" key="10">
    <source>
        <dbReference type="Google" id="ProtNLM"/>
    </source>
</evidence>
<dbReference type="InterPro" id="IPR051951">
    <property type="entry name" value="UNC-93_regulatory"/>
</dbReference>
<evidence type="ECO:0000256" key="3">
    <source>
        <dbReference type="ARBA" id="ARBA00022692"/>
    </source>
</evidence>
<feature type="transmembrane region" description="Helical" evidence="7">
    <location>
        <begin position="323"/>
        <end position="350"/>
    </location>
</feature>
<name>A0A8T0JCU3_CERPU</name>
<organism evidence="8 9">
    <name type="scientific">Ceratodon purpureus</name>
    <name type="common">Fire moss</name>
    <name type="synonym">Dicranum purpureum</name>
    <dbReference type="NCBI Taxonomy" id="3225"/>
    <lineage>
        <taxon>Eukaryota</taxon>
        <taxon>Viridiplantae</taxon>
        <taxon>Streptophyta</taxon>
        <taxon>Embryophyta</taxon>
        <taxon>Bryophyta</taxon>
        <taxon>Bryophytina</taxon>
        <taxon>Bryopsida</taxon>
        <taxon>Dicranidae</taxon>
        <taxon>Pseudoditrichales</taxon>
        <taxon>Ditrichaceae</taxon>
        <taxon>Ceratodon</taxon>
    </lineage>
</organism>
<feature type="transmembrane region" description="Helical" evidence="7">
    <location>
        <begin position="421"/>
        <end position="443"/>
    </location>
</feature>
<dbReference type="InterPro" id="IPR044771">
    <property type="entry name" value="UN933_plant"/>
</dbReference>
<feature type="transmembrane region" description="Helical" evidence="7">
    <location>
        <begin position="292"/>
        <end position="311"/>
    </location>
</feature>
<evidence type="ECO:0000256" key="7">
    <source>
        <dbReference type="SAM" id="Phobius"/>
    </source>
</evidence>
<dbReference type="AlphaFoldDB" id="A0A8T0JCU3"/>
<keyword evidence="3 7" id="KW-0812">Transmembrane</keyword>
<protein>
    <recommendedName>
        <fullName evidence="10">UNC93-like protein</fullName>
    </recommendedName>
</protein>
<dbReference type="InterPro" id="IPR010291">
    <property type="entry name" value="Ion_channel_UNC-93"/>
</dbReference>
<feature type="transmembrane region" description="Helical" evidence="7">
    <location>
        <begin position="267"/>
        <end position="286"/>
    </location>
</feature>
<proteinExistence type="inferred from homology"/>
<dbReference type="PANTHER" id="PTHR19444">
    <property type="entry name" value="UNC-93 RELATED"/>
    <property type="match status" value="1"/>
</dbReference>
<feature type="transmembrane region" description="Helical" evidence="7">
    <location>
        <begin position="208"/>
        <end position="229"/>
    </location>
</feature>
<feature type="transmembrane region" description="Helical" evidence="7">
    <location>
        <begin position="174"/>
        <end position="196"/>
    </location>
</feature>
<feature type="transmembrane region" description="Helical" evidence="7">
    <location>
        <begin position="130"/>
        <end position="153"/>
    </location>
</feature>
<reference evidence="8" key="1">
    <citation type="submission" date="2020-06" db="EMBL/GenBank/DDBJ databases">
        <title>WGS assembly of Ceratodon purpureus strain R40.</title>
        <authorList>
            <person name="Carey S.B."/>
            <person name="Jenkins J."/>
            <person name="Shu S."/>
            <person name="Lovell J.T."/>
            <person name="Sreedasyam A."/>
            <person name="Maumus F."/>
            <person name="Tiley G.P."/>
            <person name="Fernandez-Pozo N."/>
            <person name="Barry K."/>
            <person name="Chen C."/>
            <person name="Wang M."/>
            <person name="Lipzen A."/>
            <person name="Daum C."/>
            <person name="Saski C.A."/>
            <person name="Payton A.C."/>
            <person name="Mcbreen J.C."/>
            <person name="Conrad R.E."/>
            <person name="Kollar L.M."/>
            <person name="Olsson S."/>
            <person name="Huttunen S."/>
            <person name="Landis J.B."/>
            <person name="Wickett N.J."/>
            <person name="Johnson M.G."/>
            <person name="Rensing S.A."/>
            <person name="Grimwood J."/>
            <person name="Schmutz J."/>
            <person name="Mcdaniel S.F."/>
        </authorList>
    </citation>
    <scope>NUCLEOTIDE SEQUENCE</scope>
    <source>
        <strain evidence="8">R40</strain>
    </source>
</reference>
<comment type="subcellular location">
    <subcellularLocation>
        <location evidence="1">Membrane</location>
        <topology evidence="1">Multi-pass membrane protein</topology>
    </subcellularLocation>
</comment>
<evidence type="ECO:0000256" key="5">
    <source>
        <dbReference type="ARBA" id="ARBA00023136"/>
    </source>
</evidence>
<comment type="caution">
    <text evidence="8">The sequence shown here is derived from an EMBL/GenBank/DDBJ whole genome shotgun (WGS) entry which is preliminary data.</text>
</comment>
<feature type="transmembrane region" description="Helical" evidence="7">
    <location>
        <begin position="104"/>
        <end position="124"/>
    </location>
</feature>
<dbReference type="PANTHER" id="PTHR19444:SF13">
    <property type="entry name" value="PROTEIN UNC-93 HOMOLOG A"/>
    <property type="match status" value="1"/>
</dbReference>
<evidence type="ECO:0000256" key="1">
    <source>
        <dbReference type="ARBA" id="ARBA00004141"/>
    </source>
</evidence>
<dbReference type="CDD" id="cd17338">
    <property type="entry name" value="MFS_unc93_like"/>
    <property type="match status" value="1"/>
</dbReference>
<comment type="similarity">
    <text evidence="2">Belongs to the unc-93 family.</text>
</comment>
<feature type="region of interest" description="Disordered" evidence="6">
    <location>
        <begin position="1"/>
        <end position="21"/>
    </location>
</feature>
<evidence type="ECO:0000256" key="4">
    <source>
        <dbReference type="ARBA" id="ARBA00022989"/>
    </source>
</evidence>
<dbReference type="GO" id="GO:0055075">
    <property type="term" value="P:potassium ion homeostasis"/>
    <property type="evidence" value="ECO:0007669"/>
    <property type="project" value="InterPro"/>
</dbReference>
<keyword evidence="5 7" id="KW-0472">Membrane</keyword>
<feature type="transmembrane region" description="Helical" evidence="7">
    <location>
        <begin position="72"/>
        <end position="97"/>
    </location>
</feature>
<dbReference type="InterPro" id="IPR036259">
    <property type="entry name" value="MFS_trans_sf"/>
</dbReference>
<dbReference type="EMBL" id="CM026421">
    <property type="protein sequence ID" value="KAG0593285.1"/>
    <property type="molecule type" value="Genomic_DNA"/>
</dbReference>
<dbReference type="GO" id="GO:0016020">
    <property type="term" value="C:membrane"/>
    <property type="evidence" value="ECO:0007669"/>
    <property type="project" value="UniProtKB-SubCell"/>
</dbReference>
<evidence type="ECO:0000313" key="8">
    <source>
        <dbReference type="EMBL" id="KAG0593285.1"/>
    </source>
</evidence>
<dbReference type="Proteomes" id="UP000822688">
    <property type="component" value="Chromosome 1"/>
</dbReference>